<dbReference type="EMBL" id="JABAIA010000001">
    <property type="protein sequence ID" value="NLR63972.1"/>
    <property type="molecule type" value="Genomic_DNA"/>
</dbReference>
<proteinExistence type="predicted"/>
<dbReference type="Pfam" id="PF13568">
    <property type="entry name" value="OMP_b-brl_2"/>
    <property type="match status" value="1"/>
</dbReference>
<protein>
    <submittedName>
        <fullName evidence="3">PorT family protein</fullName>
    </submittedName>
</protein>
<comment type="caution">
    <text evidence="3">The sequence shown here is derived from an EMBL/GenBank/DDBJ whole genome shotgun (WGS) entry which is preliminary data.</text>
</comment>
<dbReference type="SUPFAM" id="SSF56925">
    <property type="entry name" value="OMPA-like"/>
    <property type="match status" value="1"/>
</dbReference>
<feature type="domain" description="Outer membrane protein beta-barrel" evidence="2">
    <location>
        <begin position="20"/>
        <end position="172"/>
    </location>
</feature>
<dbReference type="AlphaFoldDB" id="A0A847RLY7"/>
<organism evidence="3 4">
    <name type="scientific">Chitinophaga varians</name>
    <dbReference type="NCBI Taxonomy" id="2202339"/>
    <lineage>
        <taxon>Bacteria</taxon>
        <taxon>Pseudomonadati</taxon>
        <taxon>Bacteroidota</taxon>
        <taxon>Chitinophagia</taxon>
        <taxon>Chitinophagales</taxon>
        <taxon>Chitinophagaceae</taxon>
        <taxon>Chitinophaga</taxon>
    </lineage>
</organism>
<dbReference type="InterPro" id="IPR025665">
    <property type="entry name" value="Beta-barrel_OMP_2"/>
</dbReference>
<dbReference type="RefSeq" id="WP_168869944.1">
    <property type="nucleotide sequence ID" value="NZ_JABAIA010000001.1"/>
</dbReference>
<name>A0A847RLY7_9BACT</name>
<evidence type="ECO:0000259" key="2">
    <source>
        <dbReference type="Pfam" id="PF13568"/>
    </source>
</evidence>
<reference evidence="3 4" key="1">
    <citation type="submission" date="2020-04" db="EMBL/GenBank/DDBJ databases">
        <authorList>
            <person name="Yin C."/>
        </authorList>
    </citation>
    <scope>NUCLEOTIDE SEQUENCE [LARGE SCALE GENOMIC DNA]</scope>
    <source>
        <strain evidence="3 4">Ae27</strain>
    </source>
</reference>
<evidence type="ECO:0000313" key="4">
    <source>
        <dbReference type="Proteomes" id="UP000570474"/>
    </source>
</evidence>
<feature type="chain" id="PRO_5032822234" evidence="1">
    <location>
        <begin position="21"/>
        <end position="194"/>
    </location>
</feature>
<keyword evidence="4" id="KW-1185">Reference proteome</keyword>
<evidence type="ECO:0000313" key="3">
    <source>
        <dbReference type="EMBL" id="NLR63972.1"/>
    </source>
</evidence>
<sequence length="194" mass="21452">MRKFLFASLAAMAVATGTYAQKKVTYGLKGGLNLSNNNAEFDFFRAGIYAGGFTEIKLNKHWAIQPELLYYRNQSPGLVYLAADDHLARGKRKEDYIAIPLIVKYYIKPKLYVEAGPEVNFLLNAKEDVPGRSYNTIGHYNRLNVSGSLGVGYQLPHGFGVNARYSLGVQSVDAGATTYNNTGKIGFTYTFPSK</sequence>
<feature type="signal peptide" evidence="1">
    <location>
        <begin position="1"/>
        <end position="20"/>
    </location>
</feature>
<dbReference type="InterPro" id="IPR011250">
    <property type="entry name" value="OMP/PagP_B-barrel"/>
</dbReference>
<keyword evidence="1" id="KW-0732">Signal</keyword>
<gene>
    <name evidence="3" type="ORF">HGH92_06620</name>
</gene>
<dbReference type="Proteomes" id="UP000570474">
    <property type="component" value="Unassembled WGS sequence"/>
</dbReference>
<evidence type="ECO:0000256" key="1">
    <source>
        <dbReference type="SAM" id="SignalP"/>
    </source>
</evidence>
<accession>A0A847RLY7</accession>